<dbReference type="PANTHER" id="PTHR34414:SF1">
    <property type="entry name" value="SUBTILISIN-LIKE SERINE PROTEASE"/>
    <property type="match status" value="1"/>
</dbReference>
<gene>
    <name evidence="1" type="ORF">M406DRAFT_232761</name>
</gene>
<dbReference type="OrthoDB" id="5086500at2759"/>
<dbReference type="EMBL" id="MU032349">
    <property type="protein sequence ID" value="KAF3763173.1"/>
    <property type="molecule type" value="Genomic_DNA"/>
</dbReference>
<dbReference type="PANTHER" id="PTHR34414">
    <property type="entry name" value="HET DOMAIN-CONTAINING PROTEIN-RELATED"/>
    <property type="match status" value="1"/>
</dbReference>
<evidence type="ECO:0000313" key="2">
    <source>
        <dbReference type="Proteomes" id="UP000803844"/>
    </source>
</evidence>
<feature type="non-terminal residue" evidence="1">
    <location>
        <position position="1"/>
    </location>
</feature>
<sequence>NICIASDLETELLDEIYTYLYLVARKSGAHIDPLHKHLLRRRTVVVTENPKLHLVRHYRTIYVKPLPDYLLNHQVWQDHGSRLQVTHKRYDKRRASLGFLRSYSLLIRHESDFIIAHKSNLLPRHVSFYRFQKFIRPFRSILDEDVSHRYHFGQSRLTRLNWAVRIIRVVQVVFPFTFNNYRFPVSHKDENWQIAEYIQKYAAPLVFVFGTLSLILSSM</sequence>
<protein>
    <submittedName>
        <fullName evidence="1">Uncharacterized protein</fullName>
    </submittedName>
</protein>
<evidence type="ECO:0000313" key="1">
    <source>
        <dbReference type="EMBL" id="KAF3763173.1"/>
    </source>
</evidence>
<dbReference type="AlphaFoldDB" id="A0A9P5CLK7"/>
<accession>A0A9P5CLK7</accession>
<dbReference type="RefSeq" id="XP_040774134.1">
    <property type="nucleotide sequence ID" value="XM_040915916.1"/>
</dbReference>
<dbReference type="Pfam" id="PF20246">
    <property type="entry name" value="DUF6601"/>
    <property type="match status" value="1"/>
</dbReference>
<keyword evidence="2" id="KW-1185">Reference proteome</keyword>
<dbReference type="InterPro" id="IPR046536">
    <property type="entry name" value="DUF6601"/>
</dbReference>
<feature type="non-terminal residue" evidence="1">
    <location>
        <position position="219"/>
    </location>
</feature>
<proteinExistence type="predicted"/>
<dbReference type="Proteomes" id="UP000803844">
    <property type="component" value="Unassembled WGS sequence"/>
</dbReference>
<comment type="caution">
    <text evidence="1">The sequence shown here is derived from an EMBL/GenBank/DDBJ whole genome shotgun (WGS) entry which is preliminary data.</text>
</comment>
<dbReference type="GeneID" id="63833045"/>
<reference evidence="1" key="1">
    <citation type="journal article" date="2020" name="Phytopathology">
        <title>Genome sequence of the chestnut blight fungus Cryphonectria parasitica EP155: A fundamental resource for an archetypical invasive plant pathogen.</title>
        <authorList>
            <person name="Crouch J.A."/>
            <person name="Dawe A."/>
            <person name="Aerts A."/>
            <person name="Barry K."/>
            <person name="Churchill A.C.L."/>
            <person name="Grimwood J."/>
            <person name="Hillman B."/>
            <person name="Milgroom M.G."/>
            <person name="Pangilinan J."/>
            <person name="Smith M."/>
            <person name="Salamov A."/>
            <person name="Schmutz J."/>
            <person name="Yadav J."/>
            <person name="Grigoriev I.V."/>
            <person name="Nuss D."/>
        </authorList>
    </citation>
    <scope>NUCLEOTIDE SEQUENCE</scope>
    <source>
        <strain evidence="1">EP155</strain>
    </source>
</reference>
<organism evidence="1 2">
    <name type="scientific">Cryphonectria parasitica (strain ATCC 38755 / EP155)</name>
    <dbReference type="NCBI Taxonomy" id="660469"/>
    <lineage>
        <taxon>Eukaryota</taxon>
        <taxon>Fungi</taxon>
        <taxon>Dikarya</taxon>
        <taxon>Ascomycota</taxon>
        <taxon>Pezizomycotina</taxon>
        <taxon>Sordariomycetes</taxon>
        <taxon>Sordariomycetidae</taxon>
        <taxon>Diaporthales</taxon>
        <taxon>Cryphonectriaceae</taxon>
        <taxon>Cryphonectria-Endothia species complex</taxon>
        <taxon>Cryphonectria</taxon>
    </lineage>
</organism>
<name>A0A9P5CLK7_CRYP1</name>